<dbReference type="Pfam" id="PF13193">
    <property type="entry name" value="AMP-binding_C"/>
    <property type="match status" value="1"/>
</dbReference>
<dbReference type="PROSITE" id="PS00455">
    <property type="entry name" value="AMP_BINDING"/>
    <property type="match status" value="1"/>
</dbReference>
<dbReference type="RefSeq" id="WP_169379979.1">
    <property type="nucleotide sequence ID" value="NZ_JAAXLA010000005.1"/>
</dbReference>
<name>A0ABX1S7M4_9PSEU</name>
<dbReference type="Pfam" id="PF00501">
    <property type="entry name" value="AMP-binding"/>
    <property type="match status" value="1"/>
</dbReference>
<feature type="domain" description="AMP-binding enzyme C-terminal" evidence="2">
    <location>
        <begin position="466"/>
        <end position="541"/>
    </location>
</feature>
<proteinExistence type="predicted"/>
<dbReference type="PANTHER" id="PTHR43767:SF1">
    <property type="entry name" value="NONRIBOSOMAL PEPTIDE SYNTHASE PES1 (EUROFUNG)-RELATED"/>
    <property type="match status" value="1"/>
</dbReference>
<keyword evidence="3" id="KW-0436">Ligase</keyword>
<reference evidence="3 4" key="1">
    <citation type="submission" date="2020-04" db="EMBL/GenBank/DDBJ databases">
        <authorList>
            <person name="Klaysubun C."/>
            <person name="Duangmal K."/>
            <person name="Lipun K."/>
        </authorList>
    </citation>
    <scope>NUCLEOTIDE SEQUENCE [LARGE SCALE GENOMIC DNA]</scope>
    <source>
        <strain evidence="3 4">K10HN5</strain>
    </source>
</reference>
<dbReference type="Gene3D" id="3.40.50.12780">
    <property type="entry name" value="N-terminal domain of ligase-like"/>
    <property type="match status" value="1"/>
</dbReference>
<dbReference type="InterPro" id="IPR042099">
    <property type="entry name" value="ANL_N_sf"/>
</dbReference>
<evidence type="ECO:0000313" key="3">
    <source>
        <dbReference type="EMBL" id="NMH96597.1"/>
    </source>
</evidence>
<dbReference type="SUPFAM" id="SSF56801">
    <property type="entry name" value="Acetyl-CoA synthetase-like"/>
    <property type="match status" value="1"/>
</dbReference>
<dbReference type="InterPro" id="IPR045851">
    <property type="entry name" value="AMP-bd_C_sf"/>
</dbReference>
<organism evidence="3 4">
    <name type="scientific">Pseudonocardia acidicola</name>
    <dbReference type="NCBI Taxonomy" id="2724939"/>
    <lineage>
        <taxon>Bacteria</taxon>
        <taxon>Bacillati</taxon>
        <taxon>Actinomycetota</taxon>
        <taxon>Actinomycetes</taxon>
        <taxon>Pseudonocardiales</taxon>
        <taxon>Pseudonocardiaceae</taxon>
        <taxon>Pseudonocardia</taxon>
    </lineage>
</organism>
<comment type="caution">
    <text evidence="3">The sequence shown here is derived from an EMBL/GenBank/DDBJ whole genome shotgun (WGS) entry which is preliminary data.</text>
</comment>
<sequence>MSVYDDKAWLDRYAPGQPAEITVEFDNAVEMFRASVARSPEADAIRYFDGRITLRELDELTDTFAAGLADAGFGAGERVAIYAQNVPQFVIAQIGTWKAGGIAVSINPMNKERELEQLLTDSGATVLVCLESLYRDVAATVVPNTDVRTVITTSELEYQTRNDPRIFAGVERIACAGTLDMAELLQRFRGQAPPAVSLGPDDVAFLTYTSGTTGPPKGAMTTHRNVVFNAQTYRDWIGLGPDDVILGIAPLFHITGLVGHIAISLLVGAPLVLMYRLDPAVTIETIHAEQATFTVGSITVFIALMNAPNADKDALASLTKIYSGGAPIPPSTVTAFQDTFGHYIHNIYGLTETTSPSHAVPLGAEAPVDPASGALSVGVPIYNTVVRIVDDEGKDLPPGEIGELVTAGPQVVAGYWNKPGETAKALPDGALHTGDVGYMDAQGWFYIVDRKKDQINAGGYKVWPREVEDVLYEHDAVREAAVVGVPDEYRGETVKAFVSLRPGKTATPEELIAFTKERMAAYKYPRQVEILDDIPKTVTGKLLRRELRTRG</sequence>
<dbReference type="Gene3D" id="3.30.300.30">
    <property type="match status" value="1"/>
</dbReference>
<evidence type="ECO:0000259" key="2">
    <source>
        <dbReference type="Pfam" id="PF13193"/>
    </source>
</evidence>
<dbReference type="InterPro" id="IPR050237">
    <property type="entry name" value="ATP-dep_AMP-bd_enzyme"/>
</dbReference>
<dbReference type="GO" id="GO:0016874">
    <property type="term" value="F:ligase activity"/>
    <property type="evidence" value="ECO:0007669"/>
    <property type="project" value="UniProtKB-KW"/>
</dbReference>
<protein>
    <submittedName>
        <fullName evidence="3">Long-chain fatty acid--CoA ligase</fullName>
    </submittedName>
</protein>
<dbReference type="InterPro" id="IPR000873">
    <property type="entry name" value="AMP-dep_synth/lig_dom"/>
</dbReference>
<gene>
    <name evidence="3" type="ORF">HF526_04595</name>
</gene>
<keyword evidence="4" id="KW-1185">Reference proteome</keyword>
<accession>A0ABX1S7M4</accession>
<dbReference type="InterPro" id="IPR025110">
    <property type="entry name" value="AMP-bd_C"/>
</dbReference>
<dbReference type="InterPro" id="IPR020845">
    <property type="entry name" value="AMP-binding_CS"/>
</dbReference>
<feature type="domain" description="AMP-dependent synthetase/ligase" evidence="1">
    <location>
        <begin position="32"/>
        <end position="416"/>
    </location>
</feature>
<dbReference type="Proteomes" id="UP000820669">
    <property type="component" value="Unassembled WGS sequence"/>
</dbReference>
<evidence type="ECO:0000313" key="4">
    <source>
        <dbReference type="Proteomes" id="UP000820669"/>
    </source>
</evidence>
<dbReference type="PANTHER" id="PTHR43767">
    <property type="entry name" value="LONG-CHAIN-FATTY-ACID--COA LIGASE"/>
    <property type="match status" value="1"/>
</dbReference>
<dbReference type="EMBL" id="JAAXLA010000005">
    <property type="protein sequence ID" value="NMH96597.1"/>
    <property type="molecule type" value="Genomic_DNA"/>
</dbReference>
<evidence type="ECO:0000259" key="1">
    <source>
        <dbReference type="Pfam" id="PF00501"/>
    </source>
</evidence>